<sequence>MSSPKYIFMLIILLISPAAASYAGDKTLTTVFHTDRPAAISFSTGNSHYGGAMNSGDQYRVSLPYEIPPDAEVLYERIYLYWSWSKIGQDAIYPLLQVEADGVPLPLIDRYTDSKGFVATNDFFSGMDTYAPPETLLRSGDISLLITNNADDTRSFVMTGAALLVAYSTPSDPPGLLWISEGCDMLYASHGITPAMASSAIIFEGDVRTRDVTSTDLLLVAPSGGYTRTEIPQKNSIFVNRERGSDLPGFIESIIASLFPGYNGKVWHDAFVSDEINQIGIDNRDIRQYLRSTGNTVIVQDNGDYLTLTNAILDIRYGGA</sequence>
<protein>
    <submittedName>
        <fullName evidence="2">DUF3344 domain-containing protein</fullName>
    </submittedName>
</protein>
<keyword evidence="3" id="KW-1185">Reference proteome</keyword>
<dbReference type="Pfam" id="PF11824">
    <property type="entry name" value="DUF3344"/>
    <property type="match status" value="1"/>
</dbReference>
<name>A0ABD4TMR4_9EURY</name>
<dbReference type="RefSeq" id="WP_255333033.1">
    <property type="nucleotide sequence ID" value="NZ_VOTZ01000019.1"/>
</dbReference>
<dbReference type="AlphaFoldDB" id="A0ABD4TMR4"/>
<organism evidence="2 3">
    <name type="scientific">Methanocalculus taiwanensis</name>
    <dbReference type="NCBI Taxonomy" id="106207"/>
    <lineage>
        <taxon>Archaea</taxon>
        <taxon>Methanobacteriati</taxon>
        <taxon>Methanobacteriota</taxon>
        <taxon>Stenosarchaea group</taxon>
        <taxon>Methanomicrobia</taxon>
        <taxon>Methanomicrobiales</taxon>
        <taxon>Methanocalculaceae</taxon>
        <taxon>Methanocalculus</taxon>
    </lineage>
</organism>
<dbReference type="Proteomes" id="UP001524383">
    <property type="component" value="Unassembled WGS sequence"/>
</dbReference>
<evidence type="ECO:0000259" key="1">
    <source>
        <dbReference type="Pfam" id="PF11824"/>
    </source>
</evidence>
<evidence type="ECO:0000313" key="3">
    <source>
        <dbReference type="Proteomes" id="UP001524383"/>
    </source>
</evidence>
<feature type="domain" description="DUF3344" evidence="1">
    <location>
        <begin position="21"/>
        <end position="315"/>
    </location>
</feature>
<evidence type="ECO:0000313" key="2">
    <source>
        <dbReference type="EMBL" id="MCQ1539069.1"/>
    </source>
</evidence>
<dbReference type="EMBL" id="VOTZ01000019">
    <property type="protein sequence ID" value="MCQ1539069.1"/>
    <property type="molecule type" value="Genomic_DNA"/>
</dbReference>
<proteinExistence type="predicted"/>
<gene>
    <name evidence="2" type="ORF">FTO68_08765</name>
</gene>
<dbReference type="InterPro" id="IPR021779">
    <property type="entry name" value="DUF3344"/>
</dbReference>
<reference evidence="2 3" key="1">
    <citation type="submission" date="2019-08" db="EMBL/GenBank/DDBJ databases">
        <authorList>
            <person name="Chen S.-C."/>
            <person name="Lai M.-C."/>
            <person name="You Y.-T."/>
        </authorList>
    </citation>
    <scope>NUCLEOTIDE SEQUENCE [LARGE SCALE GENOMIC DNA]</scope>
    <source>
        <strain evidence="2 3">P2F9704a</strain>
    </source>
</reference>
<comment type="caution">
    <text evidence="2">The sequence shown here is derived from an EMBL/GenBank/DDBJ whole genome shotgun (WGS) entry which is preliminary data.</text>
</comment>
<accession>A0ABD4TMR4</accession>